<dbReference type="Gene3D" id="2.40.50.100">
    <property type="match status" value="2"/>
</dbReference>
<feature type="domain" description="YbhG-like alpha-helical hairpin" evidence="5">
    <location>
        <begin position="74"/>
        <end position="203"/>
    </location>
</feature>
<dbReference type="AlphaFoldDB" id="A0A4R1K3X8"/>
<evidence type="ECO:0000256" key="2">
    <source>
        <dbReference type="ARBA" id="ARBA00023054"/>
    </source>
</evidence>
<name>A0A4R1K3X8_9GAMM</name>
<dbReference type="RefSeq" id="WP_131912242.1">
    <property type="nucleotide sequence ID" value="NZ_OU594967.1"/>
</dbReference>
<dbReference type="Proteomes" id="UP000295565">
    <property type="component" value="Unassembled WGS sequence"/>
</dbReference>
<dbReference type="Pfam" id="PF25881">
    <property type="entry name" value="HH_YBHG"/>
    <property type="match status" value="1"/>
</dbReference>
<dbReference type="InterPro" id="IPR050465">
    <property type="entry name" value="UPF0194_transport"/>
</dbReference>
<evidence type="ECO:0000256" key="1">
    <source>
        <dbReference type="ARBA" id="ARBA00004196"/>
    </source>
</evidence>
<keyword evidence="4" id="KW-1133">Transmembrane helix</keyword>
<dbReference type="PANTHER" id="PTHR32347:SF29">
    <property type="entry name" value="UPF0194 MEMBRANE PROTEIN YBHG"/>
    <property type="match status" value="1"/>
</dbReference>
<dbReference type="OrthoDB" id="9793801at2"/>
<feature type="coiled-coil region" evidence="3">
    <location>
        <begin position="133"/>
        <end position="200"/>
    </location>
</feature>
<dbReference type="Gene3D" id="1.10.287.470">
    <property type="entry name" value="Helix hairpin bin"/>
    <property type="match status" value="1"/>
</dbReference>
<dbReference type="EMBL" id="SMGD01000012">
    <property type="protein sequence ID" value="TCK57689.1"/>
    <property type="molecule type" value="Genomic_DNA"/>
</dbReference>
<evidence type="ECO:0000256" key="4">
    <source>
        <dbReference type="SAM" id="Phobius"/>
    </source>
</evidence>
<sequence>MRKSILIAVIFVIIVGGGSYYYFQKEQSDQPPVTLYGNVDIRTTALSFRVGGRLKSLNVDEGDTVHKGQVIGEIDPRPYQIALAQAKAQSDAAKANLDLLKAGYRSEEIARAREKVKQLTSAYQYAQSSYQRYRALRLKKAIAQEQLDAAKDKRDQAQADLLAAQQQLAQYQQGNRPQQIEQAKAQFEQAQAGVAKAQLDLSDTQLKAPADGTILVRAHQPGAMLNPGTTVFTLALSHPLWIKAYIDEPHLGMAQSGRKVTITSDSSKQIFHGHIGFVSPTAEFTPKTVQTEQLRTSLVYRLRIIVDDPSPQLRQGMPVTVHFAK</sequence>
<protein>
    <submittedName>
        <fullName evidence="6">HlyD family secretion protein</fullName>
    </submittedName>
</protein>
<dbReference type="SUPFAM" id="SSF111369">
    <property type="entry name" value="HlyD-like secretion proteins"/>
    <property type="match status" value="2"/>
</dbReference>
<evidence type="ECO:0000256" key="3">
    <source>
        <dbReference type="SAM" id="Coils"/>
    </source>
</evidence>
<organism evidence="6 7">
    <name type="scientific">Celerinatantimonas diazotrophica</name>
    <dbReference type="NCBI Taxonomy" id="412034"/>
    <lineage>
        <taxon>Bacteria</taxon>
        <taxon>Pseudomonadati</taxon>
        <taxon>Pseudomonadota</taxon>
        <taxon>Gammaproteobacteria</taxon>
        <taxon>Celerinatantimonadaceae</taxon>
        <taxon>Celerinatantimonas</taxon>
    </lineage>
</organism>
<dbReference type="InterPro" id="IPR059052">
    <property type="entry name" value="HH_YbhG-like"/>
</dbReference>
<accession>A0A4R1K3X8</accession>
<comment type="subcellular location">
    <subcellularLocation>
        <location evidence="1">Cell envelope</location>
    </subcellularLocation>
</comment>
<keyword evidence="2 3" id="KW-0175">Coiled coil</keyword>
<dbReference type="PANTHER" id="PTHR32347">
    <property type="entry name" value="EFFLUX SYSTEM COMPONENT YKNX-RELATED"/>
    <property type="match status" value="1"/>
</dbReference>
<feature type="transmembrane region" description="Helical" evidence="4">
    <location>
        <begin position="5"/>
        <end position="23"/>
    </location>
</feature>
<dbReference type="NCBIfam" id="NF002939">
    <property type="entry name" value="PRK03598.1"/>
    <property type="match status" value="1"/>
</dbReference>
<evidence type="ECO:0000313" key="7">
    <source>
        <dbReference type="Proteomes" id="UP000295565"/>
    </source>
</evidence>
<evidence type="ECO:0000313" key="6">
    <source>
        <dbReference type="EMBL" id="TCK57689.1"/>
    </source>
</evidence>
<comment type="caution">
    <text evidence="6">The sequence shown here is derived from an EMBL/GenBank/DDBJ whole genome shotgun (WGS) entry which is preliminary data.</text>
</comment>
<keyword evidence="7" id="KW-1185">Reference proteome</keyword>
<dbReference type="Gene3D" id="2.40.30.170">
    <property type="match status" value="1"/>
</dbReference>
<dbReference type="GO" id="GO:0042597">
    <property type="term" value="C:periplasmic space"/>
    <property type="evidence" value="ECO:0007669"/>
    <property type="project" value="UniProtKB-SubCell"/>
</dbReference>
<gene>
    <name evidence="6" type="ORF">EV690_1383</name>
</gene>
<evidence type="ECO:0000259" key="5">
    <source>
        <dbReference type="Pfam" id="PF25881"/>
    </source>
</evidence>
<proteinExistence type="predicted"/>
<reference evidence="6 7" key="1">
    <citation type="submission" date="2019-03" db="EMBL/GenBank/DDBJ databases">
        <title>Genomic Encyclopedia of Type Strains, Phase IV (KMG-IV): sequencing the most valuable type-strain genomes for metagenomic binning, comparative biology and taxonomic classification.</title>
        <authorList>
            <person name="Goeker M."/>
        </authorList>
    </citation>
    <scope>NUCLEOTIDE SEQUENCE [LARGE SCALE GENOMIC DNA]</scope>
    <source>
        <strain evidence="6 7">DSM 18577</strain>
    </source>
</reference>
<keyword evidence="4" id="KW-0472">Membrane</keyword>
<keyword evidence="4" id="KW-0812">Transmembrane</keyword>